<protein>
    <submittedName>
        <fullName evidence="7">MFS transporter</fullName>
    </submittedName>
</protein>
<feature type="transmembrane region" description="Helical" evidence="5">
    <location>
        <begin position="150"/>
        <end position="169"/>
    </location>
</feature>
<feature type="domain" description="Major facilitator superfamily (MFS) profile" evidence="6">
    <location>
        <begin position="22"/>
        <end position="467"/>
    </location>
</feature>
<keyword evidence="8" id="KW-1185">Reference proteome</keyword>
<name>A0ABP8TUY3_9ACTN</name>
<feature type="transmembrane region" description="Helical" evidence="5">
    <location>
        <begin position="418"/>
        <end position="435"/>
    </location>
</feature>
<proteinExistence type="predicted"/>
<dbReference type="EMBL" id="BAABHJ010000039">
    <property type="protein sequence ID" value="GAA4617094.1"/>
    <property type="molecule type" value="Genomic_DNA"/>
</dbReference>
<feature type="transmembrane region" description="Helical" evidence="5">
    <location>
        <begin position="181"/>
        <end position="201"/>
    </location>
</feature>
<feature type="transmembrane region" description="Helical" evidence="5">
    <location>
        <begin position="441"/>
        <end position="463"/>
    </location>
</feature>
<comment type="subcellular location">
    <subcellularLocation>
        <location evidence="1">Cell membrane</location>
        <topology evidence="1">Multi-pass membrane protein</topology>
    </subcellularLocation>
</comment>
<feature type="transmembrane region" description="Helical" evidence="5">
    <location>
        <begin position="213"/>
        <end position="232"/>
    </location>
</feature>
<feature type="transmembrane region" description="Helical" evidence="5">
    <location>
        <begin position="280"/>
        <end position="303"/>
    </location>
</feature>
<dbReference type="InterPro" id="IPR020846">
    <property type="entry name" value="MFS_dom"/>
</dbReference>
<accession>A0ABP8TUY3</accession>
<evidence type="ECO:0000256" key="2">
    <source>
        <dbReference type="ARBA" id="ARBA00022692"/>
    </source>
</evidence>
<evidence type="ECO:0000259" key="6">
    <source>
        <dbReference type="PROSITE" id="PS50850"/>
    </source>
</evidence>
<evidence type="ECO:0000256" key="4">
    <source>
        <dbReference type="ARBA" id="ARBA00023136"/>
    </source>
</evidence>
<feature type="transmembrane region" description="Helical" evidence="5">
    <location>
        <begin position="238"/>
        <end position="259"/>
    </location>
</feature>
<dbReference type="Proteomes" id="UP001500212">
    <property type="component" value="Unassembled WGS sequence"/>
</dbReference>
<keyword evidence="3 5" id="KW-1133">Transmembrane helix</keyword>
<dbReference type="Gene3D" id="1.20.1250.20">
    <property type="entry name" value="MFS general substrate transporter like domains"/>
    <property type="match status" value="1"/>
</dbReference>
<dbReference type="SUPFAM" id="SSF103473">
    <property type="entry name" value="MFS general substrate transporter"/>
    <property type="match status" value="1"/>
</dbReference>
<comment type="caution">
    <text evidence="7">The sequence shown here is derived from an EMBL/GenBank/DDBJ whole genome shotgun (WGS) entry which is preliminary data.</text>
</comment>
<dbReference type="InterPro" id="IPR011701">
    <property type="entry name" value="MFS"/>
</dbReference>
<evidence type="ECO:0000256" key="1">
    <source>
        <dbReference type="ARBA" id="ARBA00004651"/>
    </source>
</evidence>
<keyword evidence="4 5" id="KW-0472">Membrane</keyword>
<evidence type="ECO:0000256" key="3">
    <source>
        <dbReference type="ARBA" id="ARBA00022989"/>
    </source>
</evidence>
<feature type="transmembrane region" description="Helical" evidence="5">
    <location>
        <begin position="339"/>
        <end position="361"/>
    </location>
</feature>
<dbReference type="InterPro" id="IPR036259">
    <property type="entry name" value="MFS_trans_sf"/>
</dbReference>
<feature type="transmembrane region" description="Helical" evidence="5">
    <location>
        <begin position="20"/>
        <end position="44"/>
    </location>
</feature>
<dbReference type="RefSeq" id="WP_345365348.1">
    <property type="nucleotide sequence ID" value="NZ_BAABHJ010000039.1"/>
</dbReference>
<dbReference type="CDD" id="cd17321">
    <property type="entry name" value="MFS_MMR_MDR_like"/>
    <property type="match status" value="1"/>
</dbReference>
<evidence type="ECO:0000313" key="7">
    <source>
        <dbReference type="EMBL" id="GAA4617094.1"/>
    </source>
</evidence>
<organism evidence="7 8">
    <name type="scientific">Actinoallomurus liliacearum</name>
    <dbReference type="NCBI Taxonomy" id="1080073"/>
    <lineage>
        <taxon>Bacteria</taxon>
        <taxon>Bacillati</taxon>
        <taxon>Actinomycetota</taxon>
        <taxon>Actinomycetes</taxon>
        <taxon>Streptosporangiales</taxon>
        <taxon>Thermomonosporaceae</taxon>
        <taxon>Actinoallomurus</taxon>
    </lineage>
</organism>
<dbReference type="Pfam" id="PF07690">
    <property type="entry name" value="MFS_1"/>
    <property type="match status" value="1"/>
</dbReference>
<dbReference type="PANTHER" id="PTHR42718">
    <property type="entry name" value="MAJOR FACILITATOR SUPERFAMILY MULTIDRUG TRANSPORTER MFSC"/>
    <property type="match status" value="1"/>
</dbReference>
<feature type="transmembrane region" description="Helical" evidence="5">
    <location>
        <begin position="56"/>
        <end position="76"/>
    </location>
</feature>
<evidence type="ECO:0000313" key="8">
    <source>
        <dbReference type="Proteomes" id="UP001500212"/>
    </source>
</evidence>
<feature type="transmembrane region" description="Helical" evidence="5">
    <location>
        <begin position="373"/>
        <end position="397"/>
    </location>
</feature>
<sequence>MTAIKAPAAAPVRVTAAPGWGTLLVLLTGVFITTLDFFIVNVAIPATQRDLNATPSQVQFLVAGFGVALAAGLITAGRLGDLYGRRRMFAIGLAAFTLASAACGEAPTAGFLIGARVAQGLGAALLMPQVLAIINTVYTGEHRAKAFNAYGVAMGFGGVFGQLIGGILIKTDIAGLGWRTIFLINVPVGVAALALVPRLVPESRSAAGARLDLAGTVLVSLGLVAIVFPLVQGREQGWPMWTWECLGAAAVLLTAFALYQRRAAAPLVAPALFRNRSFTVGATVSLLHAMTMGSFFLVLALYLQQGRGLSALESGLIFLPLGLGYFLSSTRAAAVAARLGRQVIAVGALGMALGYVVLALTASELGEHGAVGWVIPGLVVAGAGMGLVMAPLPALVLGGVEPAHAAAASGVLSTAQQAGGAIGVALIGVVFYGALGTFPHAFAAGLILLIVLDALVAALVQALPRAR</sequence>
<feature type="transmembrane region" description="Helical" evidence="5">
    <location>
        <begin position="88"/>
        <end position="113"/>
    </location>
</feature>
<dbReference type="PROSITE" id="PS50850">
    <property type="entry name" value="MFS"/>
    <property type="match status" value="1"/>
</dbReference>
<dbReference type="Gene3D" id="1.20.1720.10">
    <property type="entry name" value="Multidrug resistance protein D"/>
    <property type="match status" value="1"/>
</dbReference>
<evidence type="ECO:0000256" key="5">
    <source>
        <dbReference type="SAM" id="Phobius"/>
    </source>
</evidence>
<dbReference type="PANTHER" id="PTHR42718:SF39">
    <property type="entry name" value="ACTINORHODIN TRANSPORTER-RELATED"/>
    <property type="match status" value="1"/>
</dbReference>
<gene>
    <name evidence="7" type="ORF">GCM10023195_76150</name>
</gene>
<reference evidence="8" key="1">
    <citation type="journal article" date="2019" name="Int. J. Syst. Evol. Microbiol.">
        <title>The Global Catalogue of Microorganisms (GCM) 10K type strain sequencing project: providing services to taxonomists for standard genome sequencing and annotation.</title>
        <authorList>
            <consortium name="The Broad Institute Genomics Platform"/>
            <consortium name="The Broad Institute Genome Sequencing Center for Infectious Disease"/>
            <person name="Wu L."/>
            <person name="Ma J."/>
        </authorList>
    </citation>
    <scope>NUCLEOTIDE SEQUENCE [LARGE SCALE GENOMIC DNA]</scope>
    <source>
        <strain evidence="8">JCM 17938</strain>
    </source>
</reference>
<feature type="transmembrane region" description="Helical" evidence="5">
    <location>
        <begin position="119"/>
        <end position="138"/>
    </location>
</feature>
<keyword evidence="2 5" id="KW-0812">Transmembrane</keyword>